<protein>
    <submittedName>
        <fullName evidence="2">Uncharacterized protein</fullName>
    </submittedName>
</protein>
<evidence type="ECO:0000313" key="3">
    <source>
        <dbReference type="Proteomes" id="UP001061302"/>
    </source>
</evidence>
<keyword evidence="1" id="KW-1133">Transmembrane helix</keyword>
<proteinExistence type="predicted"/>
<dbReference type="EMBL" id="CP106753">
    <property type="protein sequence ID" value="UXY16947.1"/>
    <property type="molecule type" value="Genomic_DNA"/>
</dbReference>
<evidence type="ECO:0000256" key="1">
    <source>
        <dbReference type="SAM" id="Phobius"/>
    </source>
</evidence>
<keyword evidence="1" id="KW-0472">Membrane</keyword>
<keyword evidence="3" id="KW-1185">Reference proteome</keyword>
<sequence length="238" mass="26382">MTAQVLRGKITNLRKTRESASFFFTDSDQTAMGVVAVAAAAVGLGSQAIAVASATTSIEEEADYLEFELDGRDVRGWVWRSPFSEGDEVEAVVEKEGGHYVAYAIARPSDRTIALYPHCSRGKLAHIKNAVKWWFVGVSIVLSVMYFITFLAVIGDGIEFFIDMWKYSLSWAGLGLYGFFGIMTISMTKKWMPFVRLSERCFAALGWASPSNIDLVASTKKARTDSDPGELGVMYFRY</sequence>
<gene>
    <name evidence="2" type="ORF">N8I74_08025</name>
</gene>
<evidence type="ECO:0000313" key="2">
    <source>
        <dbReference type="EMBL" id="UXY16947.1"/>
    </source>
</evidence>
<name>A0ABY6DRF3_9NEIS</name>
<dbReference type="InterPro" id="IPR048130">
    <property type="entry name" value="T6SS_ExIF-like"/>
</dbReference>
<feature type="transmembrane region" description="Helical" evidence="1">
    <location>
        <begin position="167"/>
        <end position="187"/>
    </location>
</feature>
<organism evidence="2 3">
    <name type="scientific">Chitiniphilus purpureus</name>
    <dbReference type="NCBI Taxonomy" id="2981137"/>
    <lineage>
        <taxon>Bacteria</taxon>
        <taxon>Pseudomonadati</taxon>
        <taxon>Pseudomonadota</taxon>
        <taxon>Betaproteobacteria</taxon>
        <taxon>Neisseriales</taxon>
        <taxon>Chitinibacteraceae</taxon>
        <taxon>Chitiniphilus</taxon>
    </lineage>
</organism>
<dbReference type="RefSeq" id="WP_263126368.1">
    <property type="nucleotide sequence ID" value="NZ_CP106753.1"/>
</dbReference>
<dbReference type="Proteomes" id="UP001061302">
    <property type="component" value="Chromosome"/>
</dbReference>
<accession>A0ABY6DRF3</accession>
<keyword evidence="1" id="KW-0812">Transmembrane</keyword>
<feature type="transmembrane region" description="Helical" evidence="1">
    <location>
        <begin position="133"/>
        <end position="155"/>
    </location>
</feature>
<reference evidence="2" key="1">
    <citation type="submission" date="2022-10" db="EMBL/GenBank/DDBJ databases">
        <title>Chitiniphilus purpureus sp. nov., a novel chitin-degrading bacterium isolated from crawfish pond sediment.</title>
        <authorList>
            <person name="Li K."/>
        </authorList>
    </citation>
    <scope>NUCLEOTIDE SEQUENCE</scope>
    <source>
        <strain evidence="2">CD1</strain>
    </source>
</reference>
<dbReference type="NCBIfam" id="NF041560">
    <property type="entry name" value="T6SS_Burk_ExIF"/>
    <property type="match status" value="1"/>
</dbReference>